<dbReference type="VEuPathDB" id="TriTrypDB:TcIL3000_0_14310"/>
<reference evidence="3" key="1">
    <citation type="submission" date="2011-07" db="EMBL/GenBank/DDBJ databases">
        <title>Divergent evolution of antigenic variation in African trypanosomes.</title>
        <authorList>
            <person name="Jackson A.P."/>
            <person name="Berry A."/>
            <person name="Allison H.C."/>
            <person name="Burton P."/>
            <person name="Anderson J."/>
            <person name="Aslett M."/>
            <person name="Brown R."/>
            <person name="Corton N."/>
            <person name="Harris D."/>
            <person name="Hauser H."/>
            <person name="Gamble J."/>
            <person name="Gilderthorp R."/>
            <person name="McQuillan J."/>
            <person name="Quail M.A."/>
            <person name="Sanders M."/>
            <person name="Van Tonder A."/>
            <person name="Ginger M.L."/>
            <person name="Donelson J.E."/>
            <person name="Field M.C."/>
            <person name="Barry J.D."/>
            <person name="Berriman M."/>
            <person name="Hertz-Fowler C."/>
        </authorList>
    </citation>
    <scope>NUCLEOTIDE SEQUENCE [LARGE SCALE GENOMIC DNA]</scope>
    <source>
        <strain evidence="3">IL3000</strain>
    </source>
</reference>
<feature type="compositionally biased region" description="Acidic residues" evidence="1">
    <location>
        <begin position="23"/>
        <end position="33"/>
    </location>
</feature>
<dbReference type="Gene3D" id="3.30.1640.10">
    <property type="entry name" value="mini-chromosome maintenance (MCM) complex, chain A, domain 1"/>
    <property type="match status" value="1"/>
</dbReference>
<gene>
    <name evidence="2" type="ORF">TCIL3000_0_14310</name>
</gene>
<accession>F9WGS6</accession>
<evidence type="ECO:0000256" key="1">
    <source>
        <dbReference type="SAM" id="MobiDB-lite"/>
    </source>
</evidence>
<evidence type="ECO:0000313" key="3">
    <source>
        <dbReference type="Proteomes" id="UP000000702"/>
    </source>
</evidence>
<dbReference type="Pfam" id="PF12619">
    <property type="entry name" value="MCM2_N"/>
    <property type="match status" value="1"/>
</dbReference>
<name>F9WGS6_TRYCI</name>
<feature type="compositionally biased region" description="Acidic residues" evidence="1">
    <location>
        <begin position="40"/>
        <end position="49"/>
    </location>
</feature>
<dbReference type="GO" id="GO:0005524">
    <property type="term" value="F:ATP binding"/>
    <property type="evidence" value="ECO:0007669"/>
    <property type="project" value="InterPro"/>
</dbReference>
<dbReference type="AlphaFoldDB" id="F9WGS6"/>
<dbReference type="Proteomes" id="UP000000702">
    <property type="component" value="Unassembled WGS sequence"/>
</dbReference>
<feature type="compositionally biased region" description="Acidic residues" evidence="1">
    <location>
        <begin position="122"/>
        <end position="150"/>
    </location>
</feature>
<keyword evidence="3" id="KW-1185">Reference proteome</keyword>
<feature type="compositionally biased region" description="Acidic residues" evidence="1">
    <location>
        <begin position="59"/>
        <end position="81"/>
    </location>
</feature>
<organism evidence="2 3">
    <name type="scientific">Trypanosoma congolense (strain IL3000)</name>
    <dbReference type="NCBI Taxonomy" id="1068625"/>
    <lineage>
        <taxon>Eukaryota</taxon>
        <taxon>Discoba</taxon>
        <taxon>Euglenozoa</taxon>
        <taxon>Kinetoplastea</taxon>
        <taxon>Metakinetoplastina</taxon>
        <taxon>Trypanosomatida</taxon>
        <taxon>Trypanosomatidae</taxon>
        <taxon>Trypanosoma</taxon>
        <taxon>Nannomonas</taxon>
    </lineage>
</organism>
<proteinExistence type="predicted"/>
<dbReference type="InterPro" id="IPR008045">
    <property type="entry name" value="MCM2"/>
</dbReference>
<evidence type="ECO:0000313" key="2">
    <source>
        <dbReference type="EMBL" id="CCD16513.1"/>
    </source>
</evidence>
<dbReference type="GO" id="GO:0005634">
    <property type="term" value="C:nucleus"/>
    <property type="evidence" value="ECO:0007669"/>
    <property type="project" value="InterPro"/>
</dbReference>
<dbReference type="EMBL" id="CAEQ01002314">
    <property type="protein sequence ID" value="CCD16513.1"/>
    <property type="molecule type" value="Genomic_DNA"/>
</dbReference>
<feature type="region of interest" description="Disordered" evidence="1">
    <location>
        <begin position="110"/>
        <end position="171"/>
    </location>
</feature>
<dbReference type="GO" id="GO:0003677">
    <property type="term" value="F:DNA binding"/>
    <property type="evidence" value="ECO:0007669"/>
    <property type="project" value="InterPro"/>
</dbReference>
<reference evidence="2 3" key="2">
    <citation type="journal article" date="2012" name="Proc. Natl. Acad. Sci. U.S.A.">
        <title>Antigenic diversity is generated by distinct evolutionary mechanisms in African trypanosome species.</title>
        <authorList>
            <person name="Jackson A.P."/>
            <person name="Berry A."/>
            <person name="Aslett M."/>
            <person name="Allison H.C."/>
            <person name="Burton P."/>
            <person name="Vavrova-Anderson J."/>
            <person name="Brown R."/>
            <person name="Browne H."/>
            <person name="Corton N."/>
            <person name="Hauser H."/>
            <person name="Gamble J."/>
            <person name="Gilderthorp R."/>
            <person name="Marcello L."/>
            <person name="McQuillan J."/>
            <person name="Otto T.D."/>
            <person name="Quail M.A."/>
            <person name="Sanders M.J."/>
            <person name="van Tonder A."/>
            <person name="Ginger M.L."/>
            <person name="Field M.C."/>
            <person name="Barry J.D."/>
            <person name="Hertz-Fowler C."/>
            <person name="Berriman M."/>
        </authorList>
    </citation>
    <scope>NUCLEOTIDE SEQUENCE [LARGE SCALE GENOMIC DNA]</scope>
    <source>
        <strain evidence="2 3">IL3000</strain>
    </source>
</reference>
<dbReference type="GO" id="GO:0006270">
    <property type="term" value="P:DNA replication initiation"/>
    <property type="evidence" value="ECO:0007669"/>
    <property type="project" value="InterPro"/>
</dbReference>
<feature type="region of interest" description="Disordered" evidence="1">
    <location>
        <begin position="1"/>
        <end position="98"/>
    </location>
</feature>
<sequence length="246" mass="27882">MPPRHKRRRDEESSGLPQGEAGDGGDDVVDRDDYDSSVRDEEESGEDLFGENYERDYLQPDEESEVPQDEVEDDDWIDDNSDVSVISETGKLAVDALLDRRNEMERRLREEKRQLEEGVFSDLDDDSFGSAGDDDGGESDGSGDGDDESGDGDRGSGAGAPGEDDGAYVRGDLGPMDFDWRNPQCDLVEWLSQELPRHVVKNRIYNFYLNYVENGVCYYEQKVNLMTRENEQSFQLSYSHLSRVYD</sequence>
<feature type="non-terminal residue" evidence="2">
    <location>
        <position position="246"/>
    </location>
</feature>
<protein>
    <submittedName>
        <fullName evidence="2">WGS project CAEQ00000000 data, annotated contig 539</fullName>
    </submittedName>
</protein>
<dbReference type="GO" id="GO:0042555">
    <property type="term" value="C:MCM complex"/>
    <property type="evidence" value="ECO:0007669"/>
    <property type="project" value="InterPro"/>
</dbReference>
<comment type="caution">
    <text evidence="2">The sequence shown here is derived from an EMBL/GenBank/DDBJ whole genome shotgun (WGS) entry which is preliminary data.</text>
</comment>